<evidence type="ECO:0000256" key="3">
    <source>
        <dbReference type="ARBA" id="ARBA00022448"/>
    </source>
</evidence>
<feature type="transmembrane region" description="Helical" evidence="7">
    <location>
        <begin position="64"/>
        <end position="81"/>
    </location>
</feature>
<evidence type="ECO:0000256" key="5">
    <source>
        <dbReference type="ARBA" id="ARBA00022989"/>
    </source>
</evidence>
<feature type="transmembrane region" description="Helical" evidence="7">
    <location>
        <begin position="433"/>
        <end position="452"/>
    </location>
</feature>
<proteinExistence type="inferred from homology"/>
<evidence type="ECO:0000256" key="6">
    <source>
        <dbReference type="ARBA" id="ARBA00023136"/>
    </source>
</evidence>
<dbReference type="Pfam" id="PF01554">
    <property type="entry name" value="MatE"/>
    <property type="match status" value="2"/>
</dbReference>
<dbReference type="NCBIfam" id="TIGR00797">
    <property type="entry name" value="matE"/>
    <property type="match status" value="1"/>
</dbReference>
<dbReference type="GO" id="GO:0042910">
    <property type="term" value="F:xenobiotic transmembrane transporter activity"/>
    <property type="evidence" value="ECO:0007669"/>
    <property type="project" value="InterPro"/>
</dbReference>
<accession>A0A1J3FGK4</accession>
<feature type="transmembrane region" description="Helical" evidence="7">
    <location>
        <begin position="210"/>
        <end position="237"/>
    </location>
</feature>
<evidence type="ECO:0000313" key="9">
    <source>
        <dbReference type="EMBL" id="JAU43218.1"/>
    </source>
</evidence>
<feature type="transmembrane region" description="Helical" evidence="7">
    <location>
        <begin position="176"/>
        <end position="198"/>
    </location>
</feature>
<evidence type="ECO:0000256" key="1">
    <source>
        <dbReference type="ARBA" id="ARBA00004141"/>
    </source>
</evidence>
<sequence length="514" mass="56633">MGVRWQRERERERERREESELGLSEEMDPTTPLLSHGGETEEDYEPARKWSDVKRVLATESAKMWMIAVPIGFNIICQYGVTSVTNIFVGHIGEIELSAVSISLSVIGTFSFGFLLGMGSALETLCGQAFGAGQVNMLGIYMQRSWIILFVSCIVLLPLYIFATPVLRLLGQAEEIAVSAGDFTILTIPQLFSMAFTFPTSKFLQAQSKVTAIAWIGFIALLLHVGMLWLFLMVFGWGTNGAALAFNITNWLTAISQIVYVVGWCNEGWTGLSWLAFKEIWAFVRLSIASAVMLCLELWYMMSIIVLTGRLDNAVIAVDSLSICMNINGLEAMFFIGINAAISVRVSNELGLGRPRAAKYSVYITVLESLLIGLVFMVAIIIARDHFAVIFTSSKVLQRAVSKLAYLLGITMVLNSVQPVISGVAIGGGWQGLVAYINLGSYYIFGVPFGYLLGYKANLGVMGLWAGMISGTALQTVLLMFVLYKTNWNKEVEETMERMKKWGGSATTEKDVIA</sequence>
<keyword evidence="5 7" id="KW-1133">Transmembrane helix</keyword>
<feature type="compositionally biased region" description="Basic and acidic residues" evidence="8">
    <location>
        <begin position="1"/>
        <end position="19"/>
    </location>
</feature>
<feature type="transmembrane region" description="Helical" evidence="7">
    <location>
        <begin position="464"/>
        <end position="484"/>
    </location>
</feature>
<dbReference type="AlphaFoldDB" id="A0A1J3FGK4"/>
<dbReference type="InterPro" id="IPR002528">
    <property type="entry name" value="MATE_fam"/>
</dbReference>
<dbReference type="GO" id="GO:1990961">
    <property type="term" value="P:xenobiotic detoxification by transmembrane export across the plasma membrane"/>
    <property type="evidence" value="ECO:0007669"/>
    <property type="project" value="InterPro"/>
</dbReference>
<feature type="transmembrane region" description="Helical" evidence="7">
    <location>
        <begin position="280"/>
        <end position="302"/>
    </location>
</feature>
<keyword evidence="4 7" id="KW-0812">Transmembrane</keyword>
<evidence type="ECO:0000256" key="7">
    <source>
        <dbReference type="RuleBase" id="RU004914"/>
    </source>
</evidence>
<dbReference type="GO" id="GO:0016020">
    <property type="term" value="C:membrane"/>
    <property type="evidence" value="ECO:0007669"/>
    <property type="project" value="UniProtKB-SubCell"/>
</dbReference>
<feature type="transmembrane region" description="Helical" evidence="7">
    <location>
        <begin position="404"/>
        <end position="427"/>
    </location>
</feature>
<dbReference type="EMBL" id="GEVK01009614">
    <property type="protein sequence ID" value="JAU43218.1"/>
    <property type="molecule type" value="Transcribed_RNA"/>
</dbReference>
<feature type="transmembrane region" description="Helical" evidence="7">
    <location>
        <begin position="101"/>
        <end position="125"/>
    </location>
</feature>
<organism evidence="9">
    <name type="scientific">Noccaea caerulescens</name>
    <name type="common">Alpine penny-cress</name>
    <name type="synonym">Thlaspi caerulescens</name>
    <dbReference type="NCBI Taxonomy" id="107243"/>
    <lineage>
        <taxon>Eukaryota</taxon>
        <taxon>Viridiplantae</taxon>
        <taxon>Streptophyta</taxon>
        <taxon>Embryophyta</taxon>
        <taxon>Tracheophyta</taxon>
        <taxon>Spermatophyta</taxon>
        <taxon>Magnoliopsida</taxon>
        <taxon>eudicotyledons</taxon>
        <taxon>Gunneridae</taxon>
        <taxon>Pentapetalae</taxon>
        <taxon>rosids</taxon>
        <taxon>malvids</taxon>
        <taxon>Brassicales</taxon>
        <taxon>Brassicaceae</taxon>
        <taxon>Coluteocarpeae</taxon>
        <taxon>Noccaea</taxon>
    </lineage>
</organism>
<feature type="transmembrane region" description="Helical" evidence="7">
    <location>
        <begin position="314"/>
        <end position="342"/>
    </location>
</feature>
<reference evidence="9" key="1">
    <citation type="submission" date="2016-07" db="EMBL/GenBank/DDBJ databases">
        <title>De novo transcriptome assembly of four accessions of the metal hyperaccumulator plant Noccaea caerulescens.</title>
        <authorList>
            <person name="Blande D."/>
            <person name="Halimaa P."/>
            <person name="Tervahauta A.I."/>
            <person name="Aarts M.G."/>
            <person name="Karenlampi S.O."/>
        </authorList>
    </citation>
    <scope>NUCLEOTIDE SEQUENCE</scope>
</reference>
<dbReference type="GO" id="GO:0015297">
    <property type="term" value="F:antiporter activity"/>
    <property type="evidence" value="ECO:0007669"/>
    <property type="project" value="InterPro"/>
</dbReference>
<dbReference type="InterPro" id="IPR045069">
    <property type="entry name" value="MATE_euk"/>
</dbReference>
<evidence type="ECO:0000256" key="8">
    <source>
        <dbReference type="SAM" id="MobiDB-lite"/>
    </source>
</evidence>
<keyword evidence="6 7" id="KW-0472">Membrane</keyword>
<protein>
    <recommendedName>
        <fullName evidence="7">Protein DETOXIFICATION</fullName>
    </recommendedName>
    <alternativeName>
        <fullName evidence="7">Multidrug and toxic compound extrusion protein</fullName>
    </alternativeName>
</protein>
<gene>
    <name evidence="9" type="ORF">LC_TR17458_c1_g1_i1_g.59678</name>
</gene>
<feature type="transmembrane region" description="Helical" evidence="7">
    <location>
        <begin position="146"/>
        <end position="170"/>
    </location>
</feature>
<evidence type="ECO:0000256" key="2">
    <source>
        <dbReference type="ARBA" id="ARBA00010199"/>
    </source>
</evidence>
<keyword evidence="3" id="KW-0813">Transport</keyword>
<dbReference type="CDD" id="cd13132">
    <property type="entry name" value="MATE_eukaryotic"/>
    <property type="match status" value="1"/>
</dbReference>
<comment type="similarity">
    <text evidence="2 7">Belongs to the multi antimicrobial extrusion (MATE) (TC 2.A.66.1) family.</text>
</comment>
<evidence type="ECO:0000256" key="4">
    <source>
        <dbReference type="ARBA" id="ARBA00022692"/>
    </source>
</evidence>
<feature type="transmembrane region" description="Helical" evidence="7">
    <location>
        <begin position="362"/>
        <end position="383"/>
    </location>
</feature>
<dbReference type="PANTHER" id="PTHR11206">
    <property type="entry name" value="MULTIDRUG RESISTANCE PROTEIN"/>
    <property type="match status" value="1"/>
</dbReference>
<comment type="subcellular location">
    <subcellularLocation>
        <location evidence="1">Membrane</location>
        <topology evidence="1">Multi-pass membrane protein</topology>
    </subcellularLocation>
</comment>
<feature type="region of interest" description="Disordered" evidence="8">
    <location>
        <begin position="1"/>
        <end position="46"/>
    </location>
</feature>
<name>A0A1J3FGK4_NOCCA</name>